<organism evidence="1 2">
    <name type="scientific">Flavobacterium azizsancarii</name>
    <dbReference type="NCBI Taxonomy" id="2961580"/>
    <lineage>
        <taxon>Bacteria</taxon>
        <taxon>Pseudomonadati</taxon>
        <taxon>Bacteroidota</taxon>
        <taxon>Flavobacteriia</taxon>
        <taxon>Flavobacteriales</taxon>
        <taxon>Flavobacteriaceae</taxon>
        <taxon>Flavobacterium</taxon>
    </lineage>
</organism>
<keyword evidence="2" id="KW-1185">Reference proteome</keyword>
<evidence type="ECO:0000313" key="1">
    <source>
        <dbReference type="EMBL" id="MDA6069196.1"/>
    </source>
</evidence>
<dbReference type="RefSeq" id="WP_271335011.1">
    <property type="nucleotide sequence ID" value="NZ_JAMZNK010000007.1"/>
</dbReference>
<reference evidence="1 2" key="1">
    <citation type="journal article" date="2023" name="Chemosphere">
        <title>Whole genome analysis of Flavobacterium aziz-sancarii sp. nov., isolated from Ardley Island (Antarctica), revealed a rich resistome and bioremediation potential.</title>
        <authorList>
            <person name="Otur C."/>
            <person name="Okay S."/>
            <person name="Kurt-Kizildogan A."/>
        </authorList>
    </citation>
    <scope>NUCLEOTIDE SEQUENCE [LARGE SCALE GENOMIC DNA]</scope>
    <source>
        <strain evidence="1 2">AC</strain>
    </source>
</reference>
<dbReference type="Proteomes" id="UP001212170">
    <property type="component" value="Unassembled WGS sequence"/>
</dbReference>
<proteinExistence type="predicted"/>
<comment type="caution">
    <text evidence="1">The sequence shown here is derived from an EMBL/GenBank/DDBJ whole genome shotgun (WGS) entry which is preliminary data.</text>
</comment>
<accession>A0ABT4W9J7</accession>
<dbReference type="EMBL" id="JAMZNK010000007">
    <property type="protein sequence ID" value="MDA6069196.1"/>
    <property type="molecule type" value="Genomic_DNA"/>
</dbReference>
<evidence type="ECO:0000313" key="2">
    <source>
        <dbReference type="Proteomes" id="UP001212170"/>
    </source>
</evidence>
<gene>
    <name evidence="1" type="ORF">NJT12_06150</name>
</gene>
<name>A0ABT4W9J7_9FLAO</name>
<sequence>MTDILILNSEFQETWSTYKNEFKTTNNKLGMPLKAFVNKGYIAIEISEEINDFRNLFELGSKISKLLIEDILIAFFKVDKIEEYLITRITK</sequence>
<protein>
    <submittedName>
        <fullName evidence="1">Uncharacterized protein</fullName>
    </submittedName>
</protein>